<organism evidence="3">
    <name type="scientific">Oppiella nova</name>
    <dbReference type="NCBI Taxonomy" id="334625"/>
    <lineage>
        <taxon>Eukaryota</taxon>
        <taxon>Metazoa</taxon>
        <taxon>Ecdysozoa</taxon>
        <taxon>Arthropoda</taxon>
        <taxon>Chelicerata</taxon>
        <taxon>Arachnida</taxon>
        <taxon>Acari</taxon>
        <taxon>Acariformes</taxon>
        <taxon>Sarcoptiformes</taxon>
        <taxon>Oribatida</taxon>
        <taxon>Brachypylina</taxon>
        <taxon>Oppioidea</taxon>
        <taxon>Oppiidae</taxon>
        <taxon>Oppiella</taxon>
    </lineage>
</organism>
<dbReference type="EMBL" id="OC916295">
    <property type="protein sequence ID" value="CAD7643807.1"/>
    <property type="molecule type" value="Genomic_DNA"/>
</dbReference>
<dbReference type="OrthoDB" id="10532127at2759"/>
<keyword evidence="2" id="KW-0812">Transmembrane</keyword>
<name>A0A7R9LLC3_9ACAR</name>
<feature type="region of interest" description="Disordered" evidence="1">
    <location>
        <begin position="139"/>
        <end position="163"/>
    </location>
</feature>
<keyword evidence="2" id="KW-0472">Membrane</keyword>
<dbReference type="EMBL" id="CAJPVJ010001470">
    <property type="protein sequence ID" value="CAG2164783.1"/>
    <property type="molecule type" value="Genomic_DNA"/>
</dbReference>
<evidence type="ECO:0000256" key="2">
    <source>
        <dbReference type="SAM" id="Phobius"/>
    </source>
</evidence>
<dbReference type="Proteomes" id="UP000728032">
    <property type="component" value="Unassembled WGS sequence"/>
</dbReference>
<evidence type="ECO:0000313" key="4">
    <source>
        <dbReference type="Proteomes" id="UP000728032"/>
    </source>
</evidence>
<dbReference type="AlphaFoldDB" id="A0A7R9LLC3"/>
<gene>
    <name evidence="3" type="ORF">ONB1V03_LOCUS4332</name>
</gene>
<evidence type="ECO:0000256" key="1">
    <source>
        <dbReference type="SAM" id="MobiDB-lite"/>
    </source>
</evidence>
<keyword evidence="2" id="KW-1133">Transmembrane helix</keyword>
<feature type="compositionally biased region" description="Polar residues" evidence="1">
    <location>
        <begin position="149"/>
        <end position="163"/>
    </location>
</feature>
<sequence length="307" mass="34717">MFKNTSVYLIYDNSYRYIVYDFKDLSKPTVTLSGITFVKEKNLWFMDDHTFFTDDDLTLKDIMQVKTSIRYQDTLILMSESKYCKVDMILHFNKECDTNANLITDLFSCPLDLLQRPTLTQSTTANIIIETITNDWSTEANSSSSPNSFITPTNATNNDNLTNESKNNTKPKFTIIYFIIFLVVVVTIIALANTVAFFAIYRMGDDKDEAKDAHKMGDNDDKIRDAPKVSKVTIGTESVKTINSETGSIIPSRKEPSPVNTINTLDSRNQSVVTAGRHLSYGIPALIDNQFLFARQKDVLVLYATQP</sequence>
<protein>
    <submittedName>
        <fullName evidence="3">Uncharacterized protein</fullName>
    </submittedName>
</protein>
<keyword evidence="4" id="KW-1185">Reference proteome</keyword>
<evidence type="ECO:0000313" key="3">
    <source>
        <dbReference type="EMBL" id="CAD7643807.1"/>
    </source>
</evidence>
<accession>A0A7R9LLC3</accession>
<reference evidence="3" key="1">
    <citation type="submission" date="2020-11" db="EMBL/GenBank/DDBJ databases">
        <authorList>
            <person name="Tran Van P."/>
        </authorList>
    </citation>
    <scope>NUCLEOTIDE SEQUENCE</scope>
</reference>
<proteinExistence type="predicted"/>
<feature type="transmembrane region" description="Helical" evidence="2">
    <location>
        <begin position="175"/>
        <end position="201"/>
    </location>
</feature>